<reference evidence="2" key="1">
    <citation type="submission" date="2018-07" db="EMBL/GenBank/DDBJ databases">
        <authorList>
            <consortium name="GenomeTrakr network: Whole genome sequencing for foodborne pathogen traceback"/>
        </authorList>
    </citation>
    <scope>NUCLEOTIDE SEQUENCE</scope>
    <source>
        <strain evidence="2">CDPHFDLB-F14M00974</strain>
        <strain evidence="1">CDPHFDLB-F14M00980</strain>
    </source>
</reference>
<sequence>MNQAIEQVIYNAMRRNEIGAGVGSSATANEIIKGIKPYYQAASEMERNAIIERLNKLKAEPGVPVPSNIEKLLNN</sequence>
<evidence type="ECO:0000313" key="2">
    <source>
        <dbReference type="EMBL" id="EDA6044431.1"/>
    </source>
</evidence>
<dbReference type="AlphaFoldDB" id="A0A616ST17"/>
<proteinExistence type="predicted"/>
<protein>
    <submittedName>
        <fullName evidence="2">Uncharacterized protein</fullName>
    </submittedName>
</protein>
<name>A0A616ST17_SALNE</name>
<dbReference type="EMBL" id="AALKQL010000015">
    <property type="protein sequence ID" value="EDA6044431.1"/>
    <property type="molecule type" value="Genomic_DNA"/>
</dbReference>
<dbReference type="EMBL" id="AALJFD010000005">
    <property type="protein sequence ID" value="EDA1755656.1"/>
    <property type="molecule type" value="Genomic_DNA"/>
</dbReference>
<dbReference type="RefSeq" id="WP_065680538.1">
    <property type="nucleotide sequence ID" value="NZ_JABBDJ010000018.1"/>
</dbReference>
<gene>
    <name evidence="2" type="ORF">AOZ91_19545</name>
    <name evidence="1" type="ORF">AOZ97_03800</name>
</gene>
<accession>A0A616ST17</accession>
<organism evidence="2">
    <name type="scientific">Salmonella newport</name>
    <dbReference type="NCBI Taxonomy" id="108619"/>
    <lineage>
        <taxon>Bacteria</taxon>
        <taxon>Pseudomonadati</taxon>
        <taxon>Pseudomonadota</taxon>
        <taxon>Gammaproteobacteria</taxon>
        <taxon>Enterobacterales</taxon>
        <taxon>Enterobacteriaceae</taxon>
        <taxon>Salmonella</taxon>
    </lineage>
</organism>
<comment type="caution">
    <text evidence="2">The sequence shown here is derived from an EMBL/GenBank/DDBJ whole genome shotgun (WGS) entry which is preliminary data.</text>
</comment>
<evidence type="ECO:0000313" key="1">
    <source>
        <dbReference type="EMBL" id="EDA1755656.1"/>
    </source>
</evidence>